<dbReference type="Proteomes" id="UP000247702">
    <property type="component" value="Unassembled WGS sequence"/>
</dbReference>
<accession>A0A2Z6R5W0</accession>
<dbReference type="AlphaFoldDB" id="A0A2Z6R5W0"/>
<evidence type="ECO:0000313" key="2">
    <source>
        <dbReference type="EMBL" id="GBB97505.1"/>
    </source>
</evidence>
<protein>
    <recommendedName>
        <fullName evidence="1">Trehalase-like N-terminal domain-containing protein</fullName>
    </recommendedName>
</protein>
<proteinExistence type="predicted"/>
<dbReference type="EMBL" id="BEXD01002223">
    <property type="protein sequence ID" value="GBB97505.1"/>
    <property type="molecule type" value="Genomic_DNA"/>
</dbReference>
<name>A0A2Z6R5W0_9GLOM</name>
<dbReference type="Pfam" id="PF19291">
    <property type="entry name" value="TREH_N"/>
    <property type="match status" value="1"/>
</dbReference>
<organism evidence="2 3">
    <name type="scientific">Rhizophagus clarus</name>
    <dbReference type="NCBI Taxonomy" id="94130"/>
    <lineage>
        <taxon>Eukaryota</taxon>
        <taxon>Fungi</taxon>
        <taxon>Fungi incertae sedis</taxon>
        <taxon>Mucoromycota</taxon>
        <taxon>Glomeromycotina</taxon>
        <taxon>Glomeromycetes</taxon>
        <taxon>Glomerales</taxon>
        <taxon>Glomeraceae</taxon>
        <taxon>Rhizophagus</taxon>
    </lineage>
</organism>
<evidence type="ECO:0000313" key="3">
    <source>
        <dbReference type="Proteomes" id="UP000247702"/>
    </source>
</evidence>
<dbReference type="STRING" id="94130.A0A2Z6R5W0"/>
<sequence length="84" mass="9327">MSTIDDEKRVSQIDTSGELAEDTRCNLRTRGYLPIENYGMIGNLRTIALSGTDGSIDFFCYPKFDSPSIFARLLDNEKGGTLKS</sequence>
<feature type="domain" description="Trehalase-like N-terminal" evidence="1">
    <location>
        <begin position="28"/>
        <end position="82"/>
    </location>
</feature>
<keyword evidence="3" id="KW-1185">Reference proteome</keyword>
<evidence type="ECO:0000259" key="1">
    <source>
        <dbReference type="Pfam" id="PF19291"/>
    </source>
</evidence>
<gene>
    <name evidence="2" type="ORF">RclHR1_00030062</name>
</gene>
<comment type="caution">
    <text evidence="2">The sequence shown here is derived from an EMBL/GenBank/DDBJ whole genome shotgun (WGS) entry which is preliminary data.</text>
</comment>
<dbReference type="InterPro" id="IPR045582">
    <property type="entry name" value="Trehalase-like_N"/>
</dbReference>
<reference evidence="2 3" key="1">
    <citation type="submission" date="2017-11" db="EMBL/GenBank/DDBJ databases">
        <title>The genome of Rhizophagus clarus HR1 reveals common genetic basis of auxotrophy among arbuscular mycorrhizal fungi.</title>
        <authorList>
            <person name="Kobayashi Y."/>
        </authorList>
    </citation>
    <scope>NUCLEOTIDE SEQUENCE [LARGE SCALE GENOMIC DNA]</scope>
    <source>
        <strain evidence="2 3">HR1</strain>
    </source>
</reference>